<dbReference type="InterPro" id="IPR017853">
    <property type="entry name" value="GH"/>
</dbReference>
<dbReference type="EMBL" id="FRAJ01000012">
    <property type="protein sequence ID" value="SHK24665.1"/>
    <property type="molecule type" value="Genomic_DNA"/>
</dbReference>
<reference evidence="3 4" key="1">
    <citation type="submission" date="2016-11" db="EMBL/GenBank/DDBJ databases">
        <authorList>
            <person name="Jaros S."/>
            <person name="Januszkiewicz K."/>
            <person name="Wedrychowicz H."/>
        </authorList>
    </citation>
    <scope>NUCLEOTIDE SEQUENCE [LARGE SCALE GENOMIC DNA]</scope>
    <source>
        <strain evidence="3 4">DSM 14501</strain>
    </source>
</reference>
<evidence type="ECO:0000259" key="2">
    <source>
        <dbReference type="PROSITE" id="PS51781"/>
    </source>
</evidence>
<evidence type="ECO:0000313" key="3">
    <source>
        <dbReference type="EMBL" id="SHK24665.1"/>
    </source>
</evidence>
<dbReference type="AlphaFoldDB" id="A0A1M6QWU0"/>
<evidence type="ECO:0000313" key="4">
    <source>
        <dbReference type="Proteomes" id="UP000184082"/>
    </source>
</evidence>
<dbReference type="PROSITE" id="PS51781">
    <property type="entry name" value="SH3B"/>
    <property type="match status" value="1"/>
</dbReference>
<name>A0A1M6QWU0_9FIRM</name>
<evidence type="ECO:0000256" key="1">
    <source>
        <dbReference type="SAM" id="MobiDB-lite"/>
    </source>
</evidence>
<gene>
    <name evidence="3" type="ORF">SAMN02745883_01643</name>
</gene>
<dbReference type="Gene3D" id="2.30.30.40">
    <property type="entry name" value="SH3 Domains"/>
    <property type="match status" value="1"/>
</dbReference>
<feature type="compositionally biased region" description="Basic and acidic residues" evidence="1">
    <location>
        <begin position="67"/>
        <end position="88"/>
    </location>
</feature>
<dbReference type="SMART" id="SM00287">
    <property type="entry name" value="SH3b"/>
    <property type="match status" value="1"/>
</dbReference>
<dbReference type="Pfam" id="PF13200">
    <property type="entry name" value="DUF4015"/>
    <property type="match status" value="1"/>
</dbReference>
<dbReference type="Proteomes" id="UP000184082">
    <property type="component" value="Unassembled WGS sequence"/>
</dbReference>
<dbReference type="STRING" id="1121266.SAMN02745883_01643"/>
<dbReference type="InterPro" id="IPR003646">
    <property type="entry name" value="SH3-like_bac-type"/>
</dbReference>
<feature type="domain" description="SH3b" evidence="2">
    <location>
        <begin position="96"/>
        <end position="168"/>
    </location>
</feature>
<dbReference type="Pfam" id="PF08239">
    <property type="entry name" value="SH3_3"/>
    <property type="match status" value="1"/>
</dbReference>
<protein>
    <recommendedName>
        <fullName evidence="2">SH3b domain-containing protein</fullName>
    </recommendedName>
</protein>
<feature type="region of interest" description="Disordered" evidence="1">
    <location>
        <begin position="58"/>
        <end position="88"/>
    </location>
</feature>
<sequence>MQSLNFILFLFGYKILGRGGLMVKKGIAVFLIVLVFLSIALAGCSIKTTASIDGQEKDESVTVIDSEENKTEDEKAKDEKEQDDLEKNKQISEKSENIVYISASKLNVRAEGSKDAKIIGSVVKGLPVKVLDKLTNEAGEVTWYKIEFENEKFNNEGWISAKYTVADRMELLGEAYRDLDLSPQAKVEEYEGNPRVKVKGVYVTIHSASNSRLDKLIEMAKETDINAFVIDVKDDNGNVLFPTKTAEKFGTTANNKAPIKNIEAFMKKLKENNIYAIARIVSFKDPKYARAYPDKAITYKKSGKPFTNRDGIIWVSPHDRNLWEYNISIAKEAAEVGFNEIQFDYVRFPASNGGKMDKYLDYKNTLGESKPLTIQRYLKYAREELSPLKVYISADIYGLVGSVADDMGIGQYWEAISNIVDYVCPMMYPSHYGNGVYGLSVPDAYPYETIDRGIKDALMRNKNIETPAIIRPWIQDFTATWVKGHVKYGIKEVKAQIRALEDNGVSEFLLWNPANRYTEGALK</sequence>
<dbReference type="InterPro" id="IPR025275">
    <property type="entry name" value="DUF4015"/>
</dbReference>
<keyword evidence="4" id="KW-1185">Reference proteome</keyword>
<dbReference type="SUPFAM" id="SSF51445">
    <property type="entry name" value="(Trans)glycosidases"/>
    <property type="match status" value="1"/>
</dbReference>
<dbReference type="Gene3D" id="3.20.20.80">
    <property type="entry name" value="Glycosidases"/>
    <property type="match status" value="1"/>
</dbReference>
<proteinExistence type="predicted"/>
<organism evidence="3 4">
    <name type="scientific">Caminicella sporogenes DSM 14501</name>
    <dbReference type="NCBI Taxonomy" id="1121266"/>
    <lineage>
        <taxon>Bacteria</taxon>
        <taxon>Bacillati</taxon>
        <taxon>Bacillota</taxon>
        <taxon>Clostridia</taxon>
        <taxon>Peptostreptococcales</taxon>
        <taxon>Caminicellaceae</taxon>
        <taxon>Caminicella</taxon>
    </lineage>
</organism>
<accession>A0A1M6QWU0</accession>